<dbReference type="RefSeq" id="WP_058527999.1">
    <property type="nucleotide sequence ID" value="NZ_CAAAHY010000047.1"/>
</dbReference>
<dbReference type="Proteomes" id="UP000054773">
    <property type="component" value="Unassembled WGS sequence"/>
</dbReference>
<feature type="repeat" description="ANK" evidence="3">
    <location>
        <begin position="111"/>
        <end position="143"/>
    </location>
</feature>
<dbReference type="PROSITE" id="PS50297">
    <property type="entry name" value="ANK_REP_REGION"/>
    <property type="match status" value="3"/>
</dbReference>
<feature type="repeat" description="ANK" evidence="3">
    <location>
        <begin position="320"/>
        <end position="345"/>
    </location>
</feature>
<evidence type="ECO:0000313" key="4">
    <source>
        <dbReference type="EMBL" id="KTC93985.1"/>
    </source>
</evidence>
<dbReference type="STRING" id="448.Lery_2899"/>
<evidence type="ECO:0000256" key="1">
    <source>
        <dbReference type="ARBA" id="ARBA00022737"/>
    </source>
</evidence>
<evidence type="ECO:0000256" key="3">
    <source>
        <dbReference type="PROSITE-ProRule" id="PRU00023"/>
    </source>
</evidence>
<dbReference type="InterPro" id="IPR036770">
    <property type="entry name" value="Ankyrin_rpt-contain_sf"/>
</dbReference>
<gene>
    <name evidence="4" type="ORF">Lery_2899</name>
</gene>
<comment type="caution">
    <text evidence="4">The sequence shown here is derived from an EMBL/GenBank/DDBJ whole genome shotgun (WGS) entry which is preliminary data.</text>
</comment>
<feature type="repeat" description="ANK" evidence="3">
    <location>
        <begin position="255"/>
        <end position="277"/>
    </location>
</feature>
<evidence type="ECO:0000256" key="2">
    <source>
        <dbReference type="ARBA" id="ARBA00023043"/>
    </source>
</evidence>
<keyword evidence="1" id="KW-0677">Repeat</keyword>
<dbReference type="AlphaFoldDB" id="A0A0W0TEF4"/>
<organism evidence="4 5">
    <name type="scientific">Legionella erythra</name>
    <dbReference type="NCBI Taxonomy" id="448"/>
    <lineage>
        <taxon>Bacteria</taxon>
        <taxon>Pseudomonadati</taxon>
        <taxon>Pseudomonadota</taxon>
        <taxon>Gammaproteobacteria</taxon>
        <taxon>Legionellales</taxon>
        <taxon>Legionellaceae</taxon>
        <taxon>Legionella</taxon>
    </lineage>
</organism>
<dbReference type="Gene3D" id="1.25.40.20">
    <property type="entry name" value="Ankyrin repeat-containing domain"/>
    <property type="match status" value="2"/>
</dbReference>
<accession>A0A0W0TEF4</accession>
<dbReference type="Pfam" id="PF12796">
    <property type="entry name" value="Ank_2"/>
    <property type="match status" value="2"/>
</dbReference>
<feature type="repeat" description="ANK" evidence="3">
    <location>
        <begin position="287"/>
        <end position="319"/>
    </location>
</feature>
<dbReference type="PROSITE" id="PS50088">
    <property type="entry name" value="ANK_REPEAT"/>
    <property type="match status" value="4"/>
</dbReference>
<dbReference type="SMART" id="SM00248">
    <property type="entry name" value="ANK"/>
    <property type="match status" value="6"/>
</dbReference>
<dbReference type="PANTHER" id="PTHR24198:SF165">
    <property type="entry name" value="ANKYRIN REPEAT-CONTAINING PROTEIN-RELATED"/>
    <property type="match status" value="1"/>
</dbReference>
<sequence length="391" mass="43250">MLTQFDALCKTLNIDSSTPTNESLSKLIYWCETTISTDQHFEGDLGERFASYKALAADFLGHIQPNIQAEKLTTPVPAFKDLTPLQFLVDKGFDSYLKTLKPSPEQINTKTNYTLLQLAAARGNLHMTENLLALGANPQEKTPNGHSILFDALMLPNDYDDKLKQRKQAIFTLLLKHCKTLLDERNESGDSILHIMSTFGYNKLLKEMLAQEKQLAFTSNNLSHFPIHSAILNGQHECVKWLLAVDGLEQLTDDEGRNALHYAAQYGDNDMVKICLNTKTIDSADTQGQTPLMLAAIAHNSEAVKAFIAAGAQINLTDNESRSALHYAVESNHVEAVRLLLATGSIDVNPSDYESHTPLDLVQEHTPDGEAIRNLLVAHGAFKAVNKNGRP</sequence>
<dbReference type="OrthoDB" id="5649561at2"/>
<reference evidence="4 5" key="1">
    <citation type="submission" date="2015-11" db="EMBL/GenBank/DDBJ databases">
        <title>Genomic analysis of 38 Legionella species identifies large and diverse effector repertoires.</title>
        <authorList>
            <person name="Burstein D."/>
            <person name="Amaro F."/>
            <person name="Zusman T."/>
            <person name="Lifshitz Z."/>
            <person name="Cohen O."/>
            <person name="Gilbert J.A."/>
            <person name="Pupko T."/>
            <person name="Shuman H.A."/>
            <person name="Segal G."/>
        </authorList>
    </citation>
    <scope>NUCLEOTIDE SEQUENCE [LARGE SCALE GENOMIC DNA]</scope>
    <source>
        <strain evidence="4 5">SE-32A-C8</strain>
    </source>
</reference>
<dbReference type="PATRIC" id="fig|448.7.peg.3050"/>
<name>A0A0W0TEF4_LEGER</name>
<dbReference type="InterPro" id="IPR002110">
    <property type="entry name" value="Ankyrin_rpt"/>
</dbReference>
<dbReference type="SUPFAM" id="SSF48403">
    <property type="entry name" value="Ankyrin repeat"/>
    <property type="match status" value="2"/>
</dbReference>
<keyword evidence="2 3" id="KW-0040">ANK repeat</keyword>
<keyword evidence="5" id="KW-1185">Reference proteome</keyword>
<proteinExistence type="predicted"/>
<protein>
    <submittedName>
        <fullName evidence="4">Ankyrin repeat protein</fullName>
    </submittedName>
</protein>
<dbReference type="Pfam" id="PF00023">
    <property type="entry name" value="Ank"/>
    <property type="match status" value="2"/>
</dbReference>
<dbReference type="EMBL" id="LNYA01000036">
    <property type="protein sequence ID" value="KTC93985.1"/>
    <property type="molecule type" value="Genomic_DNA"/>
</dbReference>
<evidence type="ECO:0000313" key="5">
    <source>
        <dbReference type="Proteomes" id="UP000054773"/>
    </source>
</evidence>
<dbReference type="PANTHER" id="PTHR24198">
    <property type="entry name" value="ANKYRIN REPEAT AND PROTEIN KINASE DOMAIN-CONTAINING PROTEIN"/>
    <property type="match status" value="1"/>
</dbReference>